<evidence type="ECO:0000259" key="4">
    <source>
        <dbReference type="Pfam" id="PF09443"/>
    </source>
</evidence>
<organism evidence="5 6">
    <name type="scientific">Nyctereutes procyonoides</name>
    <name type="common">Raccoon dog</name>
    <name type="synonym">Canis procyonoides</name>
    <dbReference type="NCBI Taxonomy" id="34880"/>
    <lineage>
        <taxon>Eukaryota</taxon>
        <taxon>Metazoa</taxon>
        <taxon>Chordata</taxon>
        <taxon>Craniata</taxon>
        <taxon>Vertebrata</taxon>
        <taxon>Euteleostomi</taxon>
        <taxon>Mammalia</taxon>
        <taxon>Eutheria</taxon>
        <taxon>Laurasiatheria</taxon>
        <taxon>Carnivora</taxon>
        <taxon>Caniformia</taxon>
        <taxon>Canidae</taxon>
        <taxon>Nyctereutes</taxon>
    </lineage>
</organism>
<dbReference type="Pfam" id="PF09443">
    <property type="entry name" value="CFC"/>
    <property type="match status" value="1"/>
</dbReference>
<keyword evidence="2" id="KW-1015">Disulfide bond</keyword>
<accession>A0A811ZEL1</accession>
<evidence type="ECO:0000313" key="5">
    <source>
        <dbReference type="EMBL" id="CAD7687227.1"/>
    </source>
</evidence>
<dbReference type="SUPFAM" id="SSF57196">
    <property type="entry name" value="EGF/Laminin"/>
    <property type="match status" value="1"/>
</dbReference>
<dbReference type="EMBL" id="CAJHUB010000763">
    <property type="protein sequence ID" value="CAD7687227.1"/>
    <property type="molecule type" value="Genomic_DNA"/>
</dbReference>
<keyword evidence="6" id="KW-1185">Reference proteome</keyword>
<reference evidence="5" key="1">
    <citation type="submission" date="2020-12" db="EMBL/GenBank/DDBJ databases">
        <authorList>
            <consortium name="Molecular Ecology Group"/>
        </authorList>
    </citation>
    <scope>NUCLEOTIDE SEQUENCE</scope>
    <source>
        <strain evidence="5">TBG_1078</strain>
    </source>
</reference>
<gene>
    <name evidence="5" type="ORF">NYPRO_LOCUS20020</name>
</gene>
<proteinExistence type="predicted"/>
<protein>
    <submittedName>
        <fullName evidence="5">(raccoon dog) hypothetical protein</fullName>
    </submittedName>
</protein>
<evidence type="ECO:0000256" key="2">
    <source>
        <dbReference type="ARBA" id="ARBA00023157"/>
    </source>
</evidence>
<evidence type="ECO:0000313" key="6">
    <source>
        <dbReference type="Proteomes" id="UP000645828"/>
    </source>
</evidence>
<feature type="domain" description="Cryptic/Cripto CFC" evidence="4">
    <location>
        <begin position="86"/>
        <end position="117"/>
    </location>
</feature>
<dbReference type="Proteomes" id="UP000645828">
    <property type="component" value="Unassembled WGS sequence"/>
</dbReference>
<keyword evidence="1" id="KW-0245">EGF-like domain</keyword>
<comment type="caution">
    <text evidence="5">The sequence shown here is derived from an EMBL/GenBank/DDBJ whole genome shotgun (WGS) entry which is preliminary data.</text>
</comment>
<dbReference type="AlphaFoldDB" id="A0A811ZEL1"/>
<sequence>MGRRKLPTVTLCKIYNIMIFSLSSGHQIEQNWLGPLELARREPPLRDGSVWSREEPAFQHPASHFELNKTCHLNGGTCMLGSFCNCESVAYDTWLPKRCSMYKCWCSQLHCFLQTFLLGTPELKMSLGTTFLLAGIILALQSYC</sequence>
<evidence type="ECO:0000256" key="3">
    <source>
        <dbReference type="ARBA" id="ARBA00023180"/>
    </source>
</evidence>
<dbReference type="InterPro" id="IPR019011">
    <property type="entry name" value="Cryptic/Cripto_CFC-dom"/>
</dbReference>
<evidence type="ECO:0000256" key="1">
    <source>
        <dbReference type="ARBA" id="ARBA00022536"/>
    </source>
</evidence>
<name>A0A811ZEL1_NYCPR</name>
<keyword evidence="3" id="KW-0325">Glycoprotein</keyword>